<proteinExistence type="predicted"/>
<dbReference type="InterPro" id="IPR051450">
    <property type="entry name" value="Gfo/Idh/MocA_Oxidoreductases"/>
</dbReference>
<evidence type="ECO:0000313" key="3">
    <source>
        <dbReference type="EMBL" id="MYZ49635.1"/>
    </source>
</evidence>
<evidence type="ECO:0000313" key="4">
    <source>
        <dbReference type="Proteomes" id="UP000773614"/>
    </source>
</evidence>
<accession>A0A964T741</accession>
<evidence type="ECO:0000259" key="1">
    <source>
        <dbReference type="Pfam" id="PF01408"/>
    </source>
</evidence>
<evidence type="ECO:0000259" key="2">
    <source>
        <dbReference type="Pfam" id="PF22725"/>
    </source>
</evidence>
<dbReference type="PANTHER" id="PTHR43377:SF1">
    <property type="entry name" value="BILIVERDIN REDUCTASE A"/>
    <property type="match status" value="1"/>
</dbReference>
<dbReference type="Proteomes" id="UP000773614">
    <property type="component" value="Unassembled WGS sequence"/>
</dbReference>
<dbReference type="GO" id="GO:0000166">
    <property type="term" value="F:nucleotide binding"/>
    <property type="evidence" value="ECO:0007669"/>
    <property type="project" value="InterPro"/>
</dbReference>
<dbReference type="InterPro" id="IPR055170">
    <property type="entry name" value="GFO_IDH_MocA-like_dom"/>
</dbReference>
<keyword evidence="4" id="KW-1185">Reference proteome</keyword>
<feature type="domain" description="Gfo/Idh/MocA-like oxidoreductase N-terminal" evidence="1">
    <location>
        <begin position="20"/>
        <end position="138"/>
    </location>
</feature>
<dbReference type="Gene3D" id="3.40.50.720">
    <property type="entry name" value="NAD(P)-binding Rossmann-like Domain"/>
    <property type="match status" value="1"/>
</dbReference>
<protein>
    <submittedName>
        <fullName evidence="3">Gfo/Idh/MocA family oxidoreductase</fullName>
    </submittedName>
</protein>
<dbReference type="SUPFAM" id="SSF55347">
    <property type="entry name" value="Glyceraldehyde-3-phosphate dehydrogenase-like, C-terminal domain"/>
    <property type="match status" value="1"/>
</dbReference>
<dbReference type="InterPro" id="IPR000683">
    <property type="entry name" value="Gfo/Idh/MocA-like_OxRdtase_N"/>
</dbReference>
<sequence length="377" mass="41654">MTIHYGNSRSLGRSRMAERVKVGIVGLGRWARVLTRAAKKSDAIEIVAAFSRSEEKRNAFGKEMGIPVVPDLQTMLSDPEIKGVILTVPNEQHLPVAEEVARAGKHVYTEKPIAATLEDGLQIAALSDRYGVTVTVGHSARLMAGIREIRRRIDAGDLGRVAFIEANFSNERALELTPQTWRWYRHRAPGGPLSQLAIHMFDLLYYLGGEIQEASSTASKLSPVGAEVDDQSMTVLRFADGKLGYVGSCWTSPGIFSVRVFGSKGLMHYEIDFGVWDTPEKIHESSAFYMQHGKDGYGSREILPEPESDMFRAELEMFAKSCRTGERSELDAENGNVAVACLYAALSSIEKNGQAVKLDEVYRDARNRVAEKSRNVA</sequence>
<dbReference type="Pfam" id="PF01408">
    <property type="entry name" value="GFO_IDH_MocA"/>
    <property type="match status" value="1"/>
</dbReference>
<feature type="domain" description="GFO/IDH/MocA-like oxidoreductase" evidence="2">
    <location>
        <begin position="146"/>
        <end position="266"/>
    </location>
</feature>
<dbReference type="Gene3D" id="3.30.360.10">
    <property type="entry name" value="Dihydrodipicolinate Reductase, domain 2"/>
    <property type="match status" value="1"/>
</dbReference>
<reference evidence="3" key="1">
    <citation type="submission" date="2019-03" db="EMBL/GenBank/DDBJ databases">
        <title>Afifella sp. nov., isolated from activated sludge.</title>
        <authorList>
            <person name="Li Q."/>
            <person name="Liu Y."/>
        </authorList>
    </citation>
    <scope>NUCLEOTIDE SEQUENCE</scope>
    <source>
        <strain evidence="3">L72</strain>
    </source>
</reference>
<comment type="caution">
    <text evidence="3">The sequence shown here is derived from an EMBL/GenBank/DDBJ whole genome shotgun (WGS) entry which is preliminary data.</text>
</comment>
<dbReference type="SUPFAM" id="SSF51735">
    <property type="entry name" value="NAD(P)-binding Rossmann-fold domains"/>
    <property type="match status" value="1"/>
</dbReference>
<dbReference type="InterPro" id="IPR036291">
    <property type="entry name" value="NAD(P)-bd_dom_sf"/>
</dbReference>
<dbReference type="Pfam" id="PF22725">
    <property type="entry name" value="GFO_IDH_MocA_C3"/>
    <property type="match status" value="1"/>
</dbReference>
<gene>
    <name evidence="3" type="ORF">E4O86_18175</name>
</gene>
<dbReference type="AlphaFoldDB" id="A0A964T741"/>
<organism evidence="3 4">
    <name type="scientific">Propylenella binzhouense</name>
    <dbReference type="NCBI Taxonomy" id="2555902"/>
    <lineage>
        <taxon>Bacteria</taxon>
        <taxon>Pseudomonadati</taxon>
        <taxon>Pseudomonadota</taxon>
        <taxon>Alphaproteobacteria</taxon>
        <taxon>Hyphomicrobiales</taxon>
        <taxon>Propylenellaceae</taxon>
        <taxon>Propylenella</taxon>
    </lineage>
</organism>
<dbReference type="EMBL" id="SPKJ01000086">
    <property type="protein sequence ID" value="MYZ49635.1"/>
    <property type="molecule type" value="Genomic_DNA"/>
</dbReference>
<name>A0A964T741_9HYPH</name>
<dbReference type="PANTHER" id="PTHR43377">
    <property type="entry name" value="BILIVERDIN REDUCTASE A"/>
    <property type="match status" value="1"/>
</dbReference>